<evidence type="ECO:0000313" key="2">
    <source>
        <dbReference type="Proteomes" id="UP001303046"/>
    </source>
</evidence>
<comment type="caution">
    <text evidence="1">The sequence shown here is derived from an EMBL/GenBank/DDBJ whole genome shotgun (WGS) entry which is preliminary data.</text>
</comment>
<name>A0ABR1ENK0_NECAM</name>
<gene>
    <name evidence="1" type="primary">Necator_chrX.g24696</name>
    <name evidence="1" type="ORF">RB195_024531</name>
</gene>
<evidence type="ECO:0000313" key="1">
    <source>
        <dbReference type="EMBL" id="KAK6764247.1"/>
    </source>
</evidence>
<reference evidence="1 2" key="1">
    <citation type="submission" date="2023-08" db="EMBL/GenBank/DDBJ databases">
        <title>A Necator americanus chromosomal reference genome.</title>
        <authorList>
            <person name="Ilik V."/>
            <person name="Petrzelkova K.J."/>
            <person name="Pardy F."/>
            <person name="Fuh T."/>
            <person name="Niatou-Singa F.S."/>
            <person name="Gouil Q."/>
            <person name="Baker L."/>
            <person name="Ritchie M.E."/>
            <person name="Jex A.R."/>
            <person name="Gazzola D."/>
            <person name="Li H."/>
            <person name="Toshio Fujiwara R."/>
            <person name="Zhan B."/>
            <person name="Aroian R.V."/>
            <person name="Pafco B."/>
            <person name="Schwarz E.M."/>
        </authorList>
    </citation>
    <scope>NUCLEOTIDE SEQUENCE [LARGE SCALE GENOMIC DNA]</scope>
    <source>
        <strain evidence="1 2">Aroian</strain>
        <tissue evidence="1">Whole animal</tissue>
    </source>
</reference>
<dbReference type="EMBL" id="JAVFWL010000006">
    <property type="protein sequence ID" value="KAK6764247.1"/>
    <property type="molecule type" value="Genomic_DNA"/>
</dbReference>
<sequence>MRESDDPPISNIFVFATLISIRAEAYGKRVATARECLGASLYYYSQLCEHALWSQTQFSVFLCCKSSVIIDNMSGSTQRILHNSSHKTKEPISTSQTVLMPKMMRFTSNRFLVLKSSTKLWKKNTDPVIEKMALALKTKATQEVADGVEAEKRGRSIVITGLSELGANRSLKERQRDLEEKVANVPDALEVDCLPEVAYKLGTFNGNKPCPVKVILPSRSHWAKALLRAQLLRRTNLSNIFLRKKHDRGRTKTGL</sequence>
<accession>A0ABR1ENK0</accession>
<protein>
    <submittedName>
        <fullName evidence="1">Uncharacterized protein</fullName>
    </submittedName>
</protein>
<dbReference type="Proteomes" id="UP001303046">
    <property type="component" value="Unassembled WGS sequence"/>
</dbReference>
<proteinExistence type="predicted"/>
<organism evidence="1 2">
    <name type="scientific">Necator americanus</name>
    <name type="common">Human hookworm</name>
    <dbReference type="NCBI Taxonomy" id="51031"/>
    <lineage>
        <taxon>Eukaryota</taxon>
        <taxon>Metazoa</taxon>
        <taxon>Ecdysozoa</taxon>
        <taxon>Nematoda</taxon>
        <taxon>Chromadorea</taxon>
        <taxon>Rhabditida</taxon>
        <taxon>Rhabditina</taxon>
        <taxon>Rhabditomorpha</taxon>
        <taxon>Strongyloidea</taxon>
        <taxon>Ancylostomatidae</taxon>
        <taxon>Bunostominae</taxon>
        <taxon>Necator</taxon>
    </lineage>
</organism>
<keyword evidence="2" id="KW-1185">Reference proteome</keyword>